<proteinExistence type="predicted"/>
<keyword evidence="3" id="KW-1185">Reference proteome</keyword>
<feature type="transmembrane region" description="Helical" evidence="1">
    <location>
        <begin position="233"/>
        <end position="251"/>
    </location>
</feature>
<organism evidence="2 3">
    <name type="scientific">Anncaliia algerae PRA339</name>
    <dbReference type="NCBI Taxonomy" id="1288291"/>
    <lineage>
        <taxon>Eukaryota</taxon>
        <taxon>Fungi</taxon>
        <taxon>Fungi incertae sedis</taxon>
        <taxon>Microsporidia</taxon>
        <taxon>Tubulinosematoidea</taxon>
        <taxon>Tubulinosematidae</taxon>
        <taxon>Anncaliia</taxon>
    </lineage>
</organism>
<evidence type="ECO:0000313" key="2">
    <source>
        <dbReference type="EMBL" id="KCZ81493.1"/>
    </source>
</evidence>
<name>A0A059F2K3_9MICR</name>
<accession>A0A059F2K3</accession>
<dbReference type="AlphaFoldDB" id="A0A059F2K3"/>
<feature type="transmembrane region" description="Helical" evidence="1">
    <location>
        <begin position="111"/>
        <end position="134"/>
    </location>
</feature>
<dbReference type="VEuPathDB" id="MicrosporidiaDB:H312_01071"/>
<feature type="transmembrane region" description="Helical" evidence="1">
    <location>
        <begin position="18"/>
        <end position="37"/>
    </location>
</feature>
<gene>
    <name evidence="2" type="ORF">H312_01071</name>
</gene>
<sequence>MENELKVAVTKQHKLLDYINSSLISTLFVFFSFWWITKIASIKNIPRKTIRIIAILFYFTSAISMFICDWLLIYIATQMELNKNTVEKLGYLEGTLIIAYKQINLVEIYNVLLFIGQILKISTVFLLTASWVPFPFRKSGTQIDKDNKKEILSKLSEASLISFTKYYAFFRLPVFIFFRTYQHLFDNDTILFLRSVIFGSEMALCALFLVILKTKYQGILSHETEDLKGNYGGINILIMVLIFDSFFNHILHTLSIPLVFNELTAFIIEKLGFLSEMLCNITLLTLLCPQHKEDKVLEKAKYSKVDIVPFDIEDYKSDHKRMEVESYDLVDVIGTSDKMIQPNN</sequence>
<protein>
    <submittedName>
        <fullName evidence="2">Uncharacterized protein</fullName>
    </submittedName>
</protein>
<dbReference type="Proteomes" id="UP000030655">
    <property type="component" value="Unassembled WGS sequence"/>
</dbReference>
<feature type="transmembrane region" description="Helical" evidence="1">
    <location>
        <begin position="49"/>
        <end position="76"/>
    </location>
</feature>
<reference evidence="2 3" key="2">
    <citation type="submission" date="2014-03" db="EMBL/GenBank/DDBJ databases">
        <title>The Genome Sequence of Anncaliia algerae insect isolate PRA339.</title>
        <authorList>
            <consortium name="The Broad Institute Genome Sequencing Platform"/>
            <consortium name="The Broad Institute Genome Sequencing Center for Infectious Disease"/>
            <person name="Cuomo C."/>
            <person name="Becnel J."/>
            <person name="Sanscrainte N."/>
            <person name="Walker B."/>
            <person name="Young S.K."/>
            <person name="Zeng Q."/>
            <person name="Gargeya S."/>
            <person name="Fitzgerald M."/>
            <person name="Haas B."/>
            <person name="Abouelleil A."/>
            <person name="Alvarado L."/>
            <person name="Arachchi H.M."/>
            <person name="Berlin A.M."/>
            <person name="Chapman S.B."/>
            <person name="Dewar J."/>
            <person name="Goldberg J."/>
            <person name="Griggs A."/>
            <person name="Gujja S."/>
            <person name="Hansen M."/>
            <person name="Howarth C."/>
            <person name="Imamovic A."/>
            <person name="Larimer J."/>
            <person name="McCowan C."/>
            <person name="Murphy C."/>
            <person name="Neiman D."/>
            <person name="Pearson M."/>
            <person name="Priest M."/>
            <person name="Roberts A."/>
            <person name="Saif S."/>
            <person name="Shea T."/>
            <person name="Sisk P."/>
            <person name="Sykes S."/>
            <person name="Wortman J."/>
            <person name="Nusbaum C."/>
            <person name="Birren B."/>
        </authorList>
    </citation>
    <scope>NUCLEOTIDE SEQUENCE [LARGE SCALE GENOMIC DNA]</scope>
    <source>
        <strain evidence="2 3">PRA339</strain>
    </source>
</reference>
<evidence type="ECO:0000256" key="1">
    <source>
        <dbReference type="SAM" id="Phobius"/>
    </source>
</evidence>
<keyword evidence="1" id="KW-0812">Transmembrane</keyword>
<dbReference type="OrthoDB" id="2189914at2759"/>
<dbReference type="HOGENOM" id="CLU_069394_0_0_1"/>
<feature type="transmembrane region" description="Helical" evidence="1">
    <location>
        <begin position="190"/>
        <end position="212"/>
    </location>
</feature>
<dbReference type="EMBL" id="KK365141">
    <property type="protein sequence ID" value="KCZ81493.1"/>
    <property type="molecule type" value="Genomic_DNA"/>
</dbReference>
<reference evidence="3" key="1">
    <citation type="submission" date="2013-02" db="EMBL/GenBank/DDBJ databases">
        <authorList>
            <consortium name="The Broad Institute Genome Sequencing Platform"/>
            <person name="Cuomo C."/>
            <person name="Becnel J."/>
            <person name="Sanscrainte N."/>
            <person name="Walker B."/>
            <person name="Young S.K."/>
            <person name="Zeng Q."/>
            <person name="Gargeya S."/>
            <person name="Fitzgerald M."/>
            <person name="Haas B."/>
            <person name="Abouelleil A."/>
            <person name="Alvarado L."/>
            <person name="Arachchi H.M."/>
            <person name="Berlin A.M."/>
            <person name="Chapman S.B."/>
            <person name="Dewar J."/>
            <person name="Goldberg J."/>
            <person name="Griggs A."/>
            <person name="Gujja S."/>
            <person name="Hansen M."/>
            <person name="Howarth C."/>
            <person name="Imamovic A."/>
            <person name="Larimer J."/>
            <person name="McCowan C."/>
            <person name="Murphy C."/>
            <person name="Neiman D."/>
            <person name="Pearson M."/>
            <person name="Priest M."/>
            <person name="Roberts A."/>
            <person name="Saif S."/>
            <person name="Shea T."/>
            <person name="Sisk P."/>
            <person name="Sykes S."/>
            <person name="Wortman J."/>
            <person name="Nusbaum C."/>
            <person name="Birren B."/>
        </authorList>
    </citation>
    <scope>NUCLEOTIDE SEQUENCE [LARGE SCALE GENOMIC DNA]</scope>
    <source>
        <strain evidence="3">PRA339</strain>
    </source>
</reference>
<evidence type="ECO:0000313" key="3">
    <source>
        <dbReference type="Proteomes" id="UP000030655"/>
    </source>
</evidence>
<keyword evidence="1" id="KW-1133">Transmembrane helix</keyword>
<keyword evidence="1" id="KW-0472">Membrane</keyword>